<sequence length="22" mass="2682">MKADRAVWFETELKCFNCVYLD</sequence>
<dbReference type="EMBL" id="GGEC01060666">
    <property type="protein sequence ID" value="MBX41150.1"/>
    <property type="molecule type" value="Transcribed_RNA"/>
</dbReference>
<dbReference type="AlphaFoldDB" id="A0A2P2NFF8"/>
<proteinExistence type="predicted"/>
<organism evidence="1">
    <name type="scientific">Rhizophora mucronata</name>
    <name type="common">Asiatic mangrove</name>
    <dbReference type="NCBI Taxonomy" id="61149"/>
    <lineage>
        <taxon>Eukaryota</taxon>
        <taxon>Viridiplantae</taxon>
        <taxon>Streptophyta</taxon>
        <taxon>Embryophyta</taxon>
        <taxon>Tracheophyta</taxon>
        <taxon>Spermatophyta</taxon>
        <taxon>Magnoliopsida</taxon>
        <taxon>eudicotyledons</taxon>
        <taxon>Gunneridae</taxon>
        <taxon>Pentapetalae</taxon>
        <taxon>rosids</taxon>
        <taxon>fabids</taxon>
        <taxon>Malpighiales</taxon>
        <taxon>Rhizophoraceae</taxon>
        <taxon>Rhizophora</taxon>
    </lineage>
</organism>
<accession>A0A2P2NFF8</accession>
<evidence type="ECO:0000313" key="1">
    <source>
        <dbReference type="EMBL" id="MBX41150.1"/>
    </source>
</evidence>
<protein>
    <submittedName>
        <fullName evidence="1">Uncharacterized protein</fullName>
    </submittedName>
</protein>
<reference evidence="1" key="1">
    <citation type="submission" date="2018-02" db="EMBL/GenBank/DDBJ databases">
        <title>Rhizophora mucronata_Transcriptome.</title>
        <authorList>
            <person name="Meera S.P."/>
            <person name="Sreeshan A."/>
            <person name="Augustine A."/>
        </authorList>
    </citation>
    <scope>NUCLEOTIDE SEQUENCE</scope>
    <source>
        <tissue evidence="1">Leaf</tissue>
    </source>
</reference>
<name>A0A2P2NFF8_RHIMU</name>